<name>Q5YSF7_NOCFA</name>
<gene>
    <name evidence="1" type="ordered locus">NFA_40360</name>
</gene>
<reference evidence="1 2" key="1">
    <citation type="journal article" date="2004" name="Proc. Natl. Acad. Sci. U.S.A.">
        <title>The complete genomic sequence of Nocardia farcinica IFM 10152.</title>
        <authorList>
            <person name="Ishikawa J."/>
            <person name="Yamashita A."/>
            <person name="Mikami Y."/>
            <person name="Hoshino Y."/>
            <person name="Kurita H."/>
            <person name="Hotta K."/>
            <person name="Shiba T."/>
            <person name="Hattori M."/>
        </authorList>
    </citation>
    <scope>NUCLEOTIDE SEQUENCE [LARGE SCALE GENOMIC DNA]</scope>
    <source>
        <strain evidence="1 2">IFM 10152</strain>
    </source>
</reference>
<dbReference type="GeneID" id="61136500"/>
<dbReference type="AlphaFoldDB" id="Q5YSF7"/>
<protein>
    <recommendedName>
        <fullName evidence="3">MmcB family DNA repair protein</fullName>
    </recommendedName>
</protein>
<dbReference type="EMBL" id="AP006618">
    <property type="protein sequence ID" value="BAD58884.1"/>
    <property type="molecule type" value="Genomic_DNA"/>
</dbReference>
<keyword evidence="2" id="KW-1185">Reference proteome</keyword>
<dbReference type="HOGENOM" id="CLU_1037596_0_0_11"/>
<organism evidence="1 2">
    <name type="scientific">Nocardia farcinica (strain IFM 10152)</name>
    <dbReference type="NCBI Taxonomy" id="247156"/>
    <lineage>
        <taxon>Bacteria</taxon>
        <taxon>Bacillati</taxon>
        <taxon>Actinomycetota</taxon>
        <taxon>Actinomycetes</taxon>
        <taxon>Mycobacteriales</taxon>
        <taxon>Nocardiaceae</taxon>
        <taxon>Nocardia</taxon>
    </lineage>
</organism>
<dbReference type="Proteomes" id="UP000006820">
    <property type="component" value="Chromosome"/>
</dbReference>
<dbReference type="KEGG" id="nfa:NFA_40360"/>
<sequence>MNASELSKLLCAHYNAPNRPIAWLLAKEIQAPQSSRRADLIAAPLTHSGGSGIIGHELKVTRADVQTELADPTKHDDWARYCDRWYLVVSDPALVDGLDIPEHWGIMAPPSGRRTRSMTILRKAPALSPVNTADAWMRLARWQTYRAHTQIAQAHTETNYARRQLEHANREINDLRRAQTAAVHPQMNRALDLIRAVEERRIDEKLWGLVDDNAIIDAVVDVTATRQAAETTRRMLDRIERDLADAFAGVADQIRRARRLGLQTQDVA</sequence>
<evidence type="ECO:0008006" key="3">
    <source>
        <dbReference type="Google" id="ProtNLM"/>
    </source>
</evidence>
<evidence type="ECO:0000313" key="2">
    <source>
        <dbReference type="Proteomes" id="UP000006820"/>
    </source>
</evidence>
<dbReference type="STRING" id="247156.NFA_40360"/>
<accession>Q5YSF7</accession>
<proteinExistence type="predicted"/>
<evidence type="ECO:0000313" key="1">
    <source>
        <dbReference type="EMBL" id="BAD58884.1"/>
    </source>
</evidence>
<dbReference type="RefSeq" id="WP_011210569.1">
    <property type="nucleotide sequence ID" value="NC_006361.1"/>
</dbReference>
<dbReference type="OrthoDB" id="6180861at2"/>
<dbReference type="eggNOG" id="ENOG50311FZ">
    <property type="taxonomic scope" value="Bacteria"/>
</dbReference>